<reference evidence="2 3" key="2">
    <citation type="submission" date="2024-07" db="EMBL/GenBank/DDBJ databases">
        <authorList>
            <person name="Akdeniz Z."/>
        </authorList>
    </citation>
    <scope>NUCLEOTIDE SEQUENCE [LARGE SCALE GENOMIC DNA]</scope>
</reference>
<evidence type="ECO:0000313" key="3">
    <source>
        <dbReference type="Proteomes" id="UP001642409"/>
    </source>
</evidence>
<protein>
    <submittedName>
        <fullName evidence="2">Hypothetical_protein</fullName>
    </submittedName>
</protein>
<comment type="caution">
    <text evidence="1">The sequence shown here is derived from an EMBL/GenBank/DDBJ whole genome shotgun (WGS) entry which is preliminary data.</text>
</comment>
<dbReference type="EMBL" id="CAXDID020000124">
    <property type="protein sequence ID" value="CAL6033122.1"/>
    <property type="molecule type" value="Genomic_DNA"/>
</dbReference>
<dbReference type="AlphaFoldDB" id="A0AA86QEU6"/>
<dbReference type="Proteomes" id="UP001642409">
    <property type="component" value="Unassembled WGS sequence"/>
</dbReference>
<keyword evidence="3" id="KW-1185">Reference proteome</keyword>
<name>A0AA86QEU6_9EUKA</name>
<reference evidence="1" key="1">
    <citation type="submission" date="2023-06" db="EMBL/GenBank/DDBJ databases">
        <authorList>
            <person name="Kurt Z."/>
        </authorList>
    </citation>
    <scope>NUCLEOTIDE SEQUENCE</scope>
</reference>
<proteinExistence type="predicted"/>
<sequence>MSEVKRNTKKKSIQDPFKIVMKTNSKQITSKTASTLGRVPFVPKSLDFARNIAGQILPPPVLLNQFRRYACNTSGLFQLYITDSSDDCGYDEVVGDDIVIRFLKPEQLLEEFKDMSTTKQKIRG</sequence>
<gene>
    <name evidence="2" type="ORF">HINF_LOCUS34819</name>
    <name evidence="1" type="ORF">HINF_LOCUS38155</name>
</gene>
<organism evidence="1">
    <name type="scientific">Hexamita inflata</name>
    <dbReference type="NCBI Taxonomy" id="28002"/>
    <lineage>
        <taxon>Eukaryota</taxon>
        <taxon>Metamonada</taxon>
        <taxon>Diplomonadida</taxon>
        <taxon>Hexamitidae</taxon>
        <taxon>Hexamitinae</taxon>
        <taxon>Hexamita</taxon>
    </lineage>
</organism>
<evidence type="ECO:0000313" key="2">
    <source>
        <dbReference type="EMBL" id="CAL6033122.1"/>
    </source>
</evidence>
<evidence type="ECO:0000313" key="1">
    <source>
        <dbReference type="EMBL" id="CAI9950510.1"/>
    </source>
</evidence>
<dbReference type="EMBL" id="CATOUU010000812">
    <property type="protein sequence ID" value="CAI9950510.1"/>
    <property type="molecule type" value="Genomic_DNA"/>
</dbReference>
<accession>A0AA86QEU6</accession>